<sequence>MSLINPVIDRVVCIAVIVLGVIELIYSVKYAKTIFTKGTNNAFSLIAVVFAFFFGFALLGTGVSGFFQLFF</sequence>
<name>A0ABX8WB61_9LACO</name>
<keyword evidence="1" id="KW-1133">Transmembrane helix</keyword>
<evidence type="ECO:0000313" key="3">
    <source>
        <dbReference type="Proteomes" id="UP000826550"/>
    </source>
</evidence>
<evidence type="ECO:0000313" key="2">
    <source>
        <dbReference type="EMBL" id="QYN52396.1"/>
    </source>
</evidence>
<dbReference type="RefSeq" id="WP_103751967.1">
    <property type="nucleotide sequence ID" value="NZ_CP048268.1"/>
</dbReference>
<keyword evidence="3" id="KW-1185">Reference proteome</keyword>
<dbReference type="EMBL" id="CP048268">
    <property type="protein sequence ID" value="QYN52396.1"/>
    <property type="molecule type" value="Genomic_DNA"/>
</dbReference>
<keyword evidence="1" id="KW-0812">Transmembrane</keyword>
<keyword evidence="1" id="KW-0472">Membrane</keyword>
<organism evidence="2 3">
    <name type="scientific">Lactobacillus panisapium</name>
    <dbReference type="NCBI Taxonomy" id="2012495"/>
    <lineage>
        <taxon>Bacteria</taxon>
        <taxon>Bacillati</taxon>
        <taxon>Bacillota</taxon>
        <taxon>Bacilli</taxon>
        <taxon>Lactobacillales</taxon>
        <taxon>Lactobacillaceae</taxon>
        <taxon>Lactobacillus</taxon>
    </lineage>
</organism>
<evidence type="ECO:0000256" key="1">
    <source>
        <dbReference type="SAM" id="Phobius"/>
    </source>
</evidence>
<gene>
    <name evidence="2" type="ORF">GYM71_02840</name>
</gene>
<reference evidence="2 3" key="1">
    <citation type="submission" date="2020-01" db="EMBL/GenBank/DDBJ databases">
        <title>Vast differences in strain-level diversity in the gut microbiota of two closely related honey bee species.</title>
        <authorList>
            <person name="Ellegaard K.M."/>
            <person name="Suenami S."/>
            <person name="Miyazaki R."/>
            <person name="Engel P."/>
        </authorList>
    </citation>
    <scope>NUCLEOTIDE SEQUENCE [LARGE SCALE GENOMIC DNA]</scope>
    <source>
        <strain evidence="2 3">ESL0416</strain>
    </source>
</reference>
<dbReference type="Proteomes" id="UP000826550">
    <property type="component" value="Chromosome"/>
</dbReference>
<protein>
    <submittedName>
        <fullName evidence="2">Uncharacterized protein</fullName>
    </submittedName>
</protein>
<accession>A0ABX8WB61</accession>
<feature type="transmembrane region" description="Helical" evidence="1">
    <location>
        <begin position="7"/>
        <end position="26"/>
    </location>
</feature>
<feature type="transmembrane region" description="Helical" evidence="1">
    <location>
        <begin position="46"/>
        <end position="70"/>
    </location>
</feature>
<proteinExistence type="predicted"/>